<keyword evidence="8" id="KW-1185">Reference proteome</keyword>
<dbReference type="PANTHER" id="PTHR30441">
    <property type="entry name" value="DUF748 DOMAIN-CONTAINING PROTEIN"/>
    <property type="match status" value="1"/>
</dbReference>
<sequence>MKKKLGKISLHPSRFRRQLHQRIIRWFKPLAWLLAILFFILYLLPLILINIPSVQHWMAKESSSYLSRTLKTEVRLDKVYIASLGRIGLSGVEIKDQQDKPLLQAKRLEGGLDWIQLIKTGEITIRSARLFDGYINLYHLKDQRLNADFIITLLKGDPNHPSKTRLRINTIIIRNTSLSYIPLDKRRKYLAKNLNLKVRKLRIYPHNISGELRHMSFNLNRDLFEVRDFAGRFSLVDQILKLNDVALSLPHSHLNLPLLEMNLGEKNSGVPTFSFDNLTANITPSDLKGWFEPLSEFDDLCSLTLKGQVKKDKILLNDLSINYPNFNLSIEDLSSRSIPRSKDSLSSLLSHNGLSLGNLSLQINRSLFHKITAELIPYQISQHLSPLGFIDFKCHVDEGRSASQYKFYTELLTGLGKLSGDIDLAFSQKNLYPSAIDGMLNIDNKSILSYTPYGSQPLLLDATIKVAAKHSDHTLIKQVPYRGHLDVSIRNGIYKYLNINDATINLTSDNLGYKALVTCKQPNVQANLSYSMHQKQPQLDFDIESSEFALNKFEKLPEWLRKTTCSFNAQGYINDFLSIDKIGGQVSLSKMLFKLPKEEKLDLAPFDAYLLREGRGLSMGVNSPYLSALVKGSFPLNELPAYFTSALTKALPQGLIKSKFPHALSQNAQFQADVHVGKHLAILEKYINMPLQFVSDIDLYTHYKSPSLLDVNIKMDSVRRGSLCFHNLKALLKVNDHKAALQCQGDIQHKDSLTSKDWKISLLSDSDKDIVGKIDLGYRPGNKDNGHIIAKAQYTNPNNKPQWNIQIDKSRFYLNNIYWDLEPSEVDIIGGEVKVSALQLKAPGRGLYVQGKLGHNPDDRLNIKLNHIDLLYALSAAGVSFDILQTELTGEASISDVYGEQIMEANLTSEAFKVNGRDVGAIECHGNWEKNTQQIVLTATVTQDSARYADVSGFIKPVGKDAGLRLNFDAHDLKIDFIDYWLSGFCSKFSGNATGLIRLVGPFSCLGLEGEAETRNLQFGIDYTNVVYTLNGRAKFTPVSMDFTDFEVKDQEGHKGQFNGHVGYKGFDNFVYSLQADNLNDLQVYNVTKAKNNFIYGAAYASGKASLIGSEHDFTLRGALTADKGSDMTLNFMKPTVSSKTGLMKFIDFDAPASTKDSTSKQSEQSASSMPITISLQLDITPKAKVKLVLDDANSDGIVATTEGNLKIDYNSEAETDVYGKLSLLDGTYQFNFQNIIRKNFDLEKGSKILFYGDPMDATINLKANYKLTTNLADLDESFNTLSQNTSSVPLLCVLEVDGAIKRPDVGFNIVLPSSDAELQRRVHAFINTEDEMSKQVAYLIMTGRFNSINNLNASDNTADIAASAAATNLSDQLSYILSKFGSNFRFGTMIKTPTGQYANTDMELLMSGSLFDNRLKVNGNFGYRENPMLKGTYVGEFDAEYSLNKSGSIILKAYNHYNNMYQYLKQSSSTWGFGIMYKKDFDSFIELFPKPMRKWFRKENRSKSKQKETIIYK</sequence>
<comment type="subcellular location">
    <subcellularLocation>
        <location evidence="1">Membrane</location>
        <topology evidence="1">Single-pass membrane protein</topology>
    </subcellularLocation>
</comment>
<evidence type="ECO:0000256" key="3">
    <source>
        <dbReference type="ARBA" id="ARBA00022989"/>
    </source>
</evidence>
<comment type="caution">
    <text evidence="7">The sequence shown here is derived from an EMBL/GenBank/DDBJ whole genome shotgun (WGS) entry which is preliminary data.</text>
</comment>
<dbReference type="PANTHER" id="PTHR30441:SF8">
    <property type="entry name" value="DUF748 DOMAIN-CONTAINING PROTEIN"/>
    <property type="match status" value="1"/>
</dbReference>
<organism evidence="7 8">
    <name type="scientific">Falsiporphyromonas endometrii</name>
    <dbReference type="NCBI Taxonomy" id="1387297"/>
    <lineage>
        <taxon>Bacteria</taxon>
        <taxon>Pseudomonadati</taxon>
        <taxon>Bacteroidota</taxon>
        <taxon>Bacteroidia</taxon>
        <taxon>Bacteroidales</taxon>
        <taxon>Porphyromonadaceae</taxon>
        <taxon>Falsiporphyromonas</taxon>
    </lineage>
</organism>
<feature type="domain" description="Translocation and assembly module TamB C-terminal" evidence="6">
    <location>
        <begin position="1046"/>
        <end position="1482"/>
    </location>
</feature>
<evidence type="ECO:0000313" key="7">
    <source>
        <dbReference type="EMBL" id="MFC4665153.1"/>
    </source>
</evidence>
<evidence type="ECO:0000313" key="8">
    <source>
        <dbReference type="Proteomes" id="UP001596020"/>
    </source>
</evidence>
<keyword evidence="2 5" id="KW-0812">Transmembrane</keyword>
<evidence type="ECO:0000256" key="4">
    <source>
        <dbReference type="ARBA" id="ARBA00023136"/>
    </source>
</evidence>
<gene>
    <name evidence="7" type="ORF">ACFO3G_00695</name>
</gene>
<evidence type="ECO:0000256" key="2">
    <source>
        <dbReference type="ARBA" id="ARBA00022692"/>
    </source>
</evidence>
<name>A0ABV9K5N4_9PORP</name>
<dbReference type="InterPro" id="IPR052894">
    <property type="entry name" value="AsmA-related"/>
</dbReference>
<dbReference type="Pfam" id="PF04357">
    <property type="entry name" value="TamB"/>
    <property type="match status" value="1"/>
</dbReference>
<proteinExistence type="predicted"/>
<accession>A0ABV9K5N4</accession>
<dbReference type="InterPro" id="IPR007452">
    <property type="entry name" value="TamB_C"/>
</dbReference>
<keyword evidence="4 5" id="KW-0472">Membrane</keyword>
<dbReference type="EMBL" id="JBHSGO010000006">
    <property type="protein sequence ID" value="MFC4665153.1"/>
    <property type="molecule type" value="Genomic_DNA"/>
</dbReference>
<reference evidence="8" key="1">
    <citation type="journal article" date="2019" name="Int. J. Syst. Evol. Microbiol.">
        <title>The Global Catalogue of Microorganisms (GCM) 10K type strain sequencing project: providing services to taxonomists for standard genome sequencing and annotation.</title>
        <authorList>
            <consortium name="The Broad Institute Genomics Platform"/>
            <consortium name="The Broad Institute Genome Sequencing Center for Infectious Disease"/>
            <person name="Wu L."/>
            <person name="Ma J."/>
        </authorList>
    </citation>
    <scope>NUCLEOTIDE SEQUENCE [LARGE SCALE GENOMIC DNA]</scope>
    <source>
        <strain evidence="8">CGMCC 4.7357</strain>
    </source>
</reference>
<keyword evidence="3 5" id="KW-1133">Transmembrane helix</keyword>
<feature type="transmembrane region" description="Helical" evidence="5">
    <location>
        <begin position="30"/>
        <end position="51"/>
    </location>
</feature>
<evidence type="ECO:0000256" key="1">
    <source>
        <dbReference type="ARBA" id="ARBA00004167"/>
    </source>
</evidence>
<evidence type="ECO:0000256" key="5">
    <source>
        <dbReference type="SAM" id="Phobius"/>
    </source>
</evidence>
<protein>
    <submittedName>
        <fullName evidence="7">Translocation/assembly module TamB domain-containing protein</fullName>
    </submittedName>
</protein>
<evidence type="ECO:0000259" key="6">
    <source>
        <dbReference type="Pfam" id="PF04357"/>
    </source>
</evidence>
<dbReference type="Proteomes" id="UP001596020">
    <property type="component" value="Unassembled WGS sequence"/>
</dbReference>
<dbReference type="RefSeq" id="WP_380077031.1">
    <property type="nucleotide sequence ID" value="NZ_JBHSGO010000006.1"/>
</dbReference>